<gene>
    <name evidence="7" type="primary">odc-3</name>
    <name evidence="7" type="ORF">Forpe1208_v016293</name>
</gene>
<evidence type="ECO:0000313" key="8">
    <source>
        <dbReference type="Proteomes" id="UP000694050"/>
    </source>
</evidence>
<protein>
    <submittedName>
        <fullName evidence="7">Putative ornithine decarboxylase</fullName>
    </submittedName>
</protein>
<proteinExistence type="inferred from homology"/>
<dbReference type="GO" id="GO:0004586">
    <property type="term" value="F:ornithine decarboxylase activity"/>
    <property type="evidence" value="ECO:0007669"/>
    <property type="project" value="TreeGrafter"/>
</dbReference>
<dbReference type="EMBL" id="JAELUQ010000014">
    <property type="protein sequence ID" value="KAG7403769.1"/>
    <property type="molecule type" value="Genomic_DNA"/>
</dbReference>
<dbReference type="Pfam" id="PF02784">
    <property type="entry name" value="Orn_Arg_deC_N"/>
    <property type="match status" value="1"/>
</dbReference>
<reference evidence="7" key="1">
    <citation type="submission" date="2021-04" db="EMBL/GenBank/DDBJ databases">
        <title>First draft genome resource for Brassicaceae pathogens Fusarium oxysporum f. sp. raphani and Fusarium oxysporum f. sp. rapae.</title>
        <authorList>
            <person name="Asai S."/>
        </authorList>
    </citation>
    <scope>NUCLEOTIDE SEQUENCE</scope>
    <source>
        <strain evidence="7">Tf1208</strain>
    </source>
</reference>
<keyword evidence="3" id="KW-0210">Decarboxylase</keyword>
<organism evidence="7 8">
    <name type="scientific">Fusarium oxysporum f. sp. rapae</name>
    <dbReference type="NCBI Taxonomy" id="485398"/>
    <lineage>
        <taxon>Eukaryota</taxon>
        <taxon>Fungi</taxon>
        <taxon>Dikarya</taxon>
        <taxon>Ascomycota</taxon>
        <taxon>Pezizomycotina</taxon>
        <taxon>Sordariomycetes</taxon>
        <taxon>Hypocreomycetidae</taxon>
        <taxon>Hypocreales</taxon>
        <taxon>Nectriaceae</taxon>
        <taxon>Fusarium</taxon>
        <taxon>Fusarium oxysporum species complex</taxon>
    </lineage>
</organism>
<evidence type="ECO:0000256" key="3">
    <source>
        <dbReference type="ARBA" id="ARBA00022793"/>
    </source>
</evidence>
<accession>A0A8J5NGJ9</accession>
<name>A0A8J5NGJ9_FUSOX</name>
<evidence type="ECO:0000256" key="2">
    <source>
        <dbReference type="ARBA" id="ARBA00008872"/>
    </source>
</evidence>
<dbReference type="PANTHER" id="PTHR11482:SF6">
    <property type="entry name" value="ORNITHINE DECARBOXYLASE 1-RELATED"/>
    <property type="match status" value="1"/>
</dbReference>
<comment type="caution">
    <text evidence="7">The sequence shown here is derived from an EMBL/GenBank/DDBJ whole genome shotgun (WGS) entry which is preliminary data.</text>
</comment>
<comment type="similarity">
    <text evidence="2">Belongs to the Orn/Lys/Arg decarboxylase class-II family.</text>
</comment>
<keyword evidence="4" id="KW-0663">Pyridoxal phosphate</keyword>
<dbReference type="GO" id="GO:0005737">
    <property type="term" value="C:cytoplasm"/>
    <property type="evidence" value="ECO:0007669"/>
    <property type="project" value="TreeGrafter"/>
</dbReference>
<evidence type="ECO:0000256" key="5">
    <source>
        <dbReference type="ARBA" id="ARBA00023239"/>
    </source>
</evidence>
<dbReference type="GO" id="GO:0033387">
    <property type="term" value="P:putrescine biosynthetic process from arginine, via ornithine"/>
    <property type="evidence" value="ECO:0007669"/>
    <property type="project" value="TreeGrafter"/>
</dbReference>
<dbReference type="PANTHER" id="PTHR11482">
    <property type="entry name" value="ARGININE/DIAMINOPIMELATE/ORNITHINE DECARBOXYLASE"/>
    <property type="match status" value="1"/>
</dbReference>
<evidence type="ECO:0000256" key="1">
    <source>
        <dbReference type="ARBA" id="ARBA00001933"/>
    </source>
</evidence>
<dbReference type="InterPro" id="IPR022644">
    <property type="entry name" value="De-COase2_N"/>
</dbReference>
<dbReference type="InterPro" id="IPR002433">
    <property type="entry name" value="Orn_de-COase"/>
</dbReference>
<dbReference type="Proteomes" id="UP000694050">
    <property type="component" value="Unassembled WGS sequence"/>
</dbReference>
<sequence>MSPGIQDAFKRHNTLPNEESEKPVFVIDVGIVRDNVKDFMGSWESTGKVSVVHFIAVKACADTPVMNVYDDLECNFDCASRGEVKPLLDRGVEAARISLGNCNIPANELKWCIEKGIQYYAVDSLSQIEKILQASHKAAELGDKDVATVLAELKPFCRLVSSSKGSGKPFSNHFGVEAELAFEIIEKAKSGGLTFFGLSGHPGTQNLAKDAFVQFAKLFRGVFDRVKEELSIKMEIANIGGGWAGISTKDAPSFTDYNKTTMDAFSSAFAGWEGKLTVMTEPGRCLISNAGWLQTHVINISSPSSSTDLRRVFLSAGTHHGLKEASKISFEWHTCHPRGTTAPCVLYGPTCDSDDIILGKDANGNEKTINLPLELREGELVWIYGPAAYGPSYCTSFNGVPPPEVIYVNCK</sequence>
<evidence type="ECO:0000259" key="6">
    <source>
        <dbReference type="Pfam" id="PF02784"/>
    </source>
</evidence>
<evidence type="ECO:0000313" key="7">
    <source>
        <dbReference type="EMBL" id="KAG7403769.1"/>
    </source>
</evidence>
<keyword evidence="5" id="KW-0456">Lyase</keyword>
<evidence type="ECO:0000256" key="4">
    <source>
        <dbReference type="ARBA" id="ARBA00022898"/>
    </source>
</evidence>
<dbReference type="AlphaFoldDB" id="A0A8J5NGJ9"/>
<comment type="cofactor">
    <cofactor evidence="1">
        <name>pyridoxal 5'-phosphate</name>
        <dbReference type="ChEBI" id="CHEBI:597326"/>
    </cofactor>
</comment>
<feature type="domain" description="Orn/DAP/Arg decarboxylase 2 N-terminal" evidence="6">
    <location>
        <begin position="42"/>
        <end position="286"/>
    </location>
</feature>